<dbReference type="Proteomes" id="UP000295418">
    <property type="component" value="Unassembled WGS sequence"/>
</dbReference>
<dbReference type="EMBL" id="SKFG01000002">
    <property type="protein sequence ID" value="TCZ80246.1"/>
    <property type="molecule type" value="Genomic_DNA"/>
</dbReference>
<feature type="domain" description="Amidohydrolase-related" evidence="1">
    <location>
        <begin position="95"/>
        <end position="282"/>
    </location>
</feature>
<dbReference type="CDD" id="cd01292">
    <property type="entry name" value="metallo-dependent_hydrolases"/>
    <property type="match status" value="1"/>
</dbReference>
<dbReference type="OrthoDB" id="9771932at2"/>
<sequence length="293" mass="33337">MKIIDAHIHLSRIASFQHTADHKSFVTYTSEGLKREFDECGVVLGIGMGVTEQTDGAFPDYTSPNPMPLDLEDELPDFLLECVGINPNLLINDRAEREIQAIELALQKPTTAGIKLYAGYYPYYVYDKVYGPIYELAAQYKVPVVIHTGDTYSPRGLLKYSHPLTVDELAVANRNVNFMICHIGDPWVMDGAEVISKNDNVFGDISGLQVGNQVLFNKFQNEPLYMDHLRRSLVFADRYDKILFGTDWPLAPIDVYINFVKMLVPEQHYEDVFYNNAFRVFPKVQERLGKNNA</sequence>
<name>A0A4R4EJ83_9BACL</name>
<dbReference type="SUPFAM" id="SSF51556">
    <property type="entry name" value="Metallo-dependent hydrolases"/>
    <property type="match status" value="1"/>
</dbReference>
<keyword evidence="3" id="KW-1185">Reference proteome</keyword>
<evidence type="ECO:0000313" key="3">
    <source>
        <dbReference type="Proteomes" id="UP000295418"/>
    </source>
</evidence>
<dbReference type="Pfam" id="PF04909">
    <property type="entry name" value="Amidohydro_2"/>
    <property type="match status" value="1"/>
</dbReference>
<keyword evidence="2" id="KW-0378">Hydrolase</keyword>
<accession>A0A4R4EJ83</accession>
<protein>
    <submittedName>
        <fullName evidence="2">Amidohydrolase</fullName>
    </submittedName>
</protein>
<dbReference type="InterPro" id="IPR006680">
    <property type="entry name" value="Amidohydro-rel"/>
</dbReference>
<organism evidence="2 3">
    <name type="scientific">Paenibacillus albiflavus</name>
    <dbReference type="NCBI Taxonomy" id="2545760"/>
    <lineage>
        <taxon>Bacteria</taxon>
        <taxon>Bacillati</taxon>
        <taxon>Bacillota</taxon>
        <taxon>Bacilli</taxon>
        <taxon>Bacillales</taxon>
        <taxon>Paenibacillaceae</taxon>
        <taxon>Paenibacillus</taxon>
    </lineage>
</organism>
<gene>
    <name evidence="2" type="ORF">E0485_04410</name>
</gene>
<evidence type="ECO:0000313" key="2">
    <source>
        <dbReference type="EMBL" id="TCZ80246.1"/>
    </source>
</evidence>
<dbReference type="Gene3D" id="3.20.20.140">
    <property type="entry name" value="Metal-dependent hydrolases"/>
    <property type="match status" value="1"/>
</dbReference>
<proteinExistence type="predicted"/>
<dbReference type="RefSeq" id="WP_132416888.1">
    <property type="nucleotide sequence ID" value="NZ_SKFG01000002.1"/>
</dbReference>
<evidence type="ECO:0000259" key="1">
    <source>
        <dbReference type="Pfam" id="PF04909"/>
    </source>
</evidence>
<dbReference type="GO" id="GO:0016787">
    <property type="term" value="F:hydrolase activity"/>
    <property type="evidence" value="ECO:0007669"/>
    <property type="project" value="UniProtKB-KW"/>
</dbReference>
<comment type="caution">
    <text evidence="2">The sequence shown here is derived from an EMBL/GenBank/DDBJ whole genome shotgun (WGS) entry which is preliminary data.</text>
</comment>
<dbReference type="InterPro" id="IPR032466">
    <property type="entry name" value="Metal_Hydrolase"/>
</dbReference>
<reference evidence="2 3" key="1">
    <citation type="submission" date="2019-03" db="EMBL/GenBank/DDBJ databases">
        <authorList>
            <person name="Kim M.K.M."/>
        </authorList>
    </citation>
    <scope>NUCLEOTIDE SEQUENCE [LARGE SCALE GENOMIC DNA]</scope>
    <source>
        <strain evidence="2 3">18JY21-1</strain>
    </source>
</reference>
<dbReference type="AlphaFoldDB" id="A0A4R4EJ83"/>